<keyword evidence="1" id="KW-1133">Transmembrane helix</keyword>
<proteinExistence type="predicted"/>
<organism evidence="2">
    <name type="scientific">marine sediment metagenome</name>
    <dbReference type="NCBI Taxonomy" id="412755"/>
    <lineage>
        <taxon>unclassified sequences</taxon>
        <taxon>metagenomes</taxon>
        <taxon>ecological metagenomes</taxon>
    </lineage>
</organism>
<protein>
    <submittedName>
        <fullName evidence="2">Uncharacterized protein</fullName>
    </submittedName>
</protein>
<dbReference type="AlphaFoldDB" id="X0XKM2"/>
<feature type="transmembrane region" description="Helical" evidence="1">
    <location>
        <begin position="6"/>
        <end position="23"/>
    </location>
</feature>
<dbReference type="EMBL" id="BARS01038693">
    <property type="protein sequence ID" value="GAG25496.1"/>
    <property type="molecule type" value="Genomic_DNA"/>
</dbReference>
<sequence>MAVGTLAVGMIFIGGTFLVGIYFSTIATERTIAAVAADEAFAKIKIFRVNLNDPNFTVTNQQARFKGVVWNKNNFDPNEFAYPSIKILAESRYCWSALCRRIDLNPSDRRVQVTVFVCRRVGVSARYRNPTDPFEPVIALYRPVPLQVEVSANPGLPEVLTINVFDERVFINDGYTIVENSTGDIYRVLKRNADQPDTVLLDKPWDPD</sequence>
<gene>
    <name evidence="2" type="ORF">S01H1_59179</name>
</gene>
<comment type="caution">
    <text evidence="2">The sequence shown here is derived from an EMBL/GenBank/DDBJ whole genome shotgun (WGS) entry which is preliminary data.</text>
</comment>
<evidence type="ECO:0000313" key="2">
    <source>
        <dbReference type="EMBL" id="GAG25496.1"/>
    </source>
</evidence>
<keyword evidence="1" id="KW-0472">Membrane</keyword>
<accession>X0XKM2</accession>
<evidence type="ECO:0000256" key="1">
    <source>
        <dbReference type="SAM" id="Phobius"/>
    </source>
</evidence>
<feature type="non-terminal residue" evidence="2">
    <location>
        <position position="208"/>
    </location>
</feature>
<reference evidence="2" key="1">
    <citation type="journal article" date="2014" name="Front. Microbiol.">
        <title>High frequency of phylogenetically diverse reductive dehalogenase-homologous genes in deep subseafloor sedimentary metagenomes.</title>
        <authorList>
            <person name="Kawai M."/>
            <person name="Futagami T."/>
            <person name="Toyoda A."/>
            <person name="Takaki Y."/>
            <person name="Nishi S."/>
            <person name="Hori S."/>
            <person name="Arai W."/>
            <person name="Tsubouchi T."/>
            <person name="Morono Y."/>
            <person name="Uchiyama I."/>
            <person name="Ito T."/>
            <person name="Fujiyama A."/>
            <person name="Inagaki F."/>
            <person name="Takami H."/>
        </authorList>
    </citation>
    <scope>NUCLEOTIDE SEQUENCE</scope>
    <source>
        <strain evidence="2">Expedition CK06-06</strain>
    </source>
</reference>
<keyword evidence="1" id="KW-0812">Transmembrane</keyword>
<name>X0XKM2_9ZZZZ</name>